<dbReference type="Pfam" id="PF17956">
    <property type="entry name" value="NAPRTase_C"/>
    <property type="match status" value="1"/>
</dbReference>
<evidence type="ECO:0000256" key="4">
    <source>
        <dbReference type="ARBA" id="ARBA00022553"/>
    </source>
</evidence>
<keyword evidence="14" id="KW-1185">Reference proteome</keyword>
<comment type="similarity">
    <text evidence="2">Belongs to the NAPRTase family.</text>
</comment>
<gene>
    <name evidence="13" type="ORF">PGO_111900</name>
</gene>
<evidence type="ECO:0000256" key="2">
    <source>
        <dbReference type="ARBA" id="ARBA00010897"/>
    </source>
</evidence>
<keyword evidence="6" id="KW-0662">Pyridine nucleotide biosynthesis</keyword>
<proteinExistence type="inferred from homology"/>
<dbReference type="InterPro" id="IPR013785">
    <property type="entry name" value="Aldolase_TIM"/>
</dbReference>
<evidence type="ECO:0000256" key="6">
    <source>
        <dbReference type="ARBA" id="ARBA00022642"/>
    </source>
</evidence>
<dbReference type="InterPro" id="IPR040727">
    <property type="entry name" value="NAPRTase_N"/>
</dbReference>
<dbReference type="PANTHER" id="PTHR11098">
    <property type="entry name" value="NICOTINATE PHOSPHORIBOSYLTRANSFERASE"/>
    <property type="match status" value="1"/>
</dbReference>
<dbReference type="UniPathway" id="UPA00253">
    <property type="reaction ID" value="UER00457"/>
</dbReference>
<evidence type="ECO:0000256" key="3">
    <source>
        <dbReference type="ARBA" id="ARBA00013236"/>
    </source>
</evidence>
<dbReference type="GO" id="GO:0004516">
    <property type="term" value="F:nicotinate phosphoribosyltransferase activity"/>
    <property type="evidence" value="ECO:0007669"/>
    <property type="project" value="UniProtKB-EC"/>
</dbReference>
<evidence type="ECO:0000256" key="10">
    <source>
        <dbReference type="SAM" id="MobiDB-lite"/>
    </source>
</evidence>
<keyword evidence="7 13" id="KW-0808">Transferase</keyword>
<evidence type="ECO:0000256" key="8">
    <source>
        <dbReference type="ARBA" id="ARBA00023426"/>
    </source>
</evidence>
<keyword evidence="5" id="KW-0436">Ligase</keyword>
<dbReference type="NCBIfam" id="TIGR01513">
    <property type="entry name" value="NAPRTase_put"/>
    <property type="match status" value="1"/>
</dbReference>
<dbReference type="EC" id="6.3.4.21" evidence="3"/>
<organism evidence="13 14">
    <name type="scientific">Plasmodium gonderi</name>
    <dbReference type="NCBI Taxonomy" id="77519"/>
    <lineage>
        <taxon>Eukaryota</taxon>
        <taxon>Sar</taxon>
        <taxon>Alveolata</taxon>
        <taxon>Apicomplexa</taxon>
        <taxon>Aconoidasida</taxon>
        <taxon>Haemosporida</taxon>
        <taxon>Plasmodiidae</taxon>
        <taxon>Plasmodium</taxon>
        <taxon>Plasmodium (Plasmodium)</taxon>
    </lineage>
</organism>
<comment type="catalytic activity">
    <reaction evidence="9">
        <text>5-phospho-alpha-D-ribose 1-diphosphate + nicotinate + ATP + H2O = nicotinate beta-D-ribonucleotide + ADP + phosphate + diphosphate</text>
        <dbReference type="Rhea" id="RHEA:36163"/>
        <dbReference type="ChEBI" id="CHEBI:15377"/>
        <dbReference type="ChEBI" id="CHEBI:30616"/>
        <dbReference type="ChEBI" id="CHEBI:32544"/>
        <dbReference type="ChEBI" id="CHEBI:33019"/>
        <dbReference type="ChEBI" id="CHEBI:43474"/>
        <dbReference type="ChEBI" id="CHEBI:57502"/>
        <dbReference type="ChEBI" id="CHEBI:58017"/>
        <dbReference type="ChEBI" id="CHEBI:456216"/>
        <dbReference type="EC" id="6.3.4.21"/>
    </reaction>
</comment>
<dbReference type="GO" id="GO:0034355">
    <property type="term" value="P:NAD+ biosynthetic process via the salvage pathway"/>
    <property type="evidence" value="ECO:0007669"/>
    <property type="project" value="TreeGrafter"/>
</dbReference>
<dbReference type="InterPro" id="IPR041619">
    <property type="entry name" value="NAPRTase_C"/>
</dbReference>
<evidence type="ECO:0000256" key="7">
    <source>
        <dbReference type="ARBA" id="ARBA00022679"/>
    </source>
</evidence>
<dbReference type="EMBL" id="BDQF01000012">
    <property type="protein sequence ID" value="GAW81740.1"/>
    <property type="molecule type" value="Genomic_DNA"/>
</dbReference>
<sequence>MCNEHFSNKDGISVANQQPNLNRKADGTIPNNYGLEGCSNSSIMDNIRVDKNNNSLYIYDVRITEDDLRQLLTLKKKEVDDNVTKGISLDVSGKVQSIEIQKRKKEFSNLSANGACSNELHYEQGGICPAENLKMVSLVNCTKYIIENRINKDIDIPHSNTVNALFMDYYHLVMAYTFFRQKKHENESTFEIYFRNCPFNGRFAILGGVYEAIKYINSFRFTEAQLEFIKKKMSHYQDIDLFINYLKGLSGKNISIYSMEEGDVVFPHEPLMVVQGPLLMCQILESALLNLLNYPTLIATNSMLYKISINYKTLAEFGCRRAQGPDGALSGTRYSAVGCDFTSNVYASFLYDIPIIGTMSHSFISSYKHGESVYSKYLDNYDFLSIVNKNKEIIHKLYNCEFANDSELTAFVAFAQINPKIFICLIDTYDSLKSGIYNFLIVALSLLEINYKPIGIRIDSGDLLYLTNECKKIFNDVSEKLNVPFKDLKICISNDINEQVIKKLHEQEHHIDIFAIGTNLITCQSQPSLGLVYKLVEINNHPCFKLTNENKKSNLPYRKRVYRLYTDHNFALHDYIQYFDETPPTENQKITCVNVLDGNKESSVIPKKVEEKLHLIWDHGKLLTQLKTVSELKQYTYDEITKFKKEHFSTTHPTSYDVLFSSNYHELYKNLLVKNSFYSTPL</sequence>
<evidence type="ECO:0000256" key="5">
    <source>
        <dbReference type="ARBA" id="ARBA00022598"/>
    </source>
</evidence>
<dbReference type="OrthoDB" id="193380at2759"/>
<name>A0A1Y1JHN1_PLAGO</name>
<dbReference type="RefSeq" id="XP_028544329.1">
    <property type="nucleotide sequence ID" value="XM_028688528.1"/>
</dbReference>
<dbReference type="AlphaFoldDB" id="A0A1Y1JHN1"/>
<dbReference type="Pfam" id="PF17767">
    <property type="entry name" value="NAPRTase_N"/>
    <property type="match status" value="1"/>
</dbReference>
<dbReference type="InterPro" id="IPR007229">
    <property type="entry name" value="Nic_PRibTrfase-Fam"/>
</dbReference>
<evidence type="ECO:0000259" key="11">
    <source>
        <dbReference type="Pfam" id="PF17767"/>
    </source>
</evidence>
<reference evidence="14" key="1">
    <citation type="submission" date="2017-04" db="EMBL/GenBank/DDBJ databases">
        <title>Plasmodium gonderi genome.</title>
        <authorList>
            <person name="Arisue N."/>
            <person name="Honma H."/>
            <person name="Kawai S."/>
            <person name="Tougan T."/>
            <person name="Tanabe K."/>
            <person name="Horii T."/>
        </authorList>
    </citation>
    <scope>NUCLEOTIDE SEQUENCE [LARGE SCALE GENOMIC DNA]</scope>
    <source>
        <strain evidence="14">ATCC 30045</strain>
    </source>
</reference>
<dbReference type="InterPro" id="IPR006405">
    <property type="entry name" value="Nic_PRibTrfase_pncB"/>
</dbReference>
<dbReference type="OMA" id="VYFPGSP"/>
<protein>
    <recommendedName>
        <fullName evidence="3">nicotinate phosphoribosyltransferase</fullName>
        <ecNumber evidence="3">6.3.4.21</ecNumber>
    </recommendedName>
</protein>
<evidence type="ECO:0000259" key="12">
    <source>
        <dbReference type="Pfam" id="PF17956"/>
    </source>
</evidence>
<evidence type="ECO:0000256" key="9">
    <source>
        <dbReference type="ARBA" id="ARBA00048668"/>
    </source>
</evidence>
<accession>A0A1Y1JHN1</accession>
<dbReference type="Proteomes" id="UP000195521">
    <property type="component" value="Unassembled WGS sequence"/>
</dbReference>
<keyword evidence="13" id="KW-0328">Glycosyltransferase</keyword>
<evidence type="ECO:0000313" key="14">
    <source>
        <dbReference type="Proteomes" id="UP000195521"/>
    </source>
</evidence>
<keyword evidence="4" id="KW-0597">Phosphoprotein</keyword>
<comment type="caution">
    <text evidence="13">The sequence shown here is derived from an EMBL/GenBank/DDBJ whole genome shotgun (WGS) entry which is preliminary data.</text>
</comment>
<dbReference type="PANTHER" id="PTHR11098:SF1">
    <property type="entry name" value="NICOTINATE PHOSPHORIBOSYLTRANSFERASE"/>
    <property type="match status" value="1"/>
</dbReference>
<dbReference type="GO" id="GO:0016757">
    <property type="term" value="F:glycosyltransferase activity"/>
    <property type="evidence" value="ECO:0007669"/>
    <property type="project" value="UniProtKB-KW"/>
</dbReference>
<evidence type="ECO:0000256" key="1">
    <source>
        <dbReference type="ARBA" id="ARBA00004952"/>
    </source>
</evidence>
<evidence type="ECO:0000313" key="13">
    <source>
        <dbReference type="EMBL" id="GAW81740.1"/>
    </source>
</evidence>
<comment type="pathway">
    <text evidence="1">Cofactor biosynthesis; NAD(+) biosynthesis; nicotinate D-ribonucleotide from nicotinate: step 1/1.</text>
</comment>
<dbReference type="SUPFAM" id="SSF54675">
    <property type="entry name" value="Nicotinate/Quinolinate PRTase N-terminal domain-like"/>
    <property type="match status" value="1"/>
</dbReference>
<dbReference type="GO" id="GO:0005829">
    <property type="term" value="C:cytosol"/>
    <property type="evidence" value="ECO:0007669"/>
    <property type="project" value="TreeGrafter"/>
</dbReference>
<comment type="function">
    <text evidence="8">Catalyzes the first step in the biosynthesis of NAD from nicotinic acid, the ATP-dependent synthesis of beta-nicotinate D-ribonucleotide from nicotinate and 5-phospho-D-ribose 1-phosphate. Helps prevent cellular oxidative stress via its role in NAD biosynthesis.</text>
</comment>
<dbReference type="GeneID" id="39748469"/>
<feature type="region of interest" description="Disordered" evidence="10">
    <location>
        <begin position="1"/>
        <end position="29"/>
    </location>
</feature>
<dbReference type="CDD" id="cd01570">
    <property type="entry name" value="NAPRTase_A"/>
    <property type="match status" value="1"/>
</dbReference>
<dbReference type="SUPFAM" id="SSF51690">
    <property type="entry name" value="Nicotinate/Quinolinate PRTase C-terminal domain-like"/>
    <property type="match status" value="1"/>
</dbReference>
<dbReference type="InterPro" id="IPR036068">
    <property type="entry name" value="Nicotinate_pribotase-like_C"/>
</dbReference>
<feature type="domain" description="Nicotinate phosphoribosyltransferase N-terminal" evidence="11">
    <location>
        <begin position="165"/>
        <end position="293"/>
    </location>
</feature>
<dbReference type="Gene3D" id="3.20.140.10">
    <property type="entry name" value="nicotinate phosphoribosyltransferase"/>
    <property type="match status" value="2"/>
</dbReference>
<feature type="domain" description="Nicotinate phosphoribosyltransferase C-terminal" evidence="12">
    <location>
        <begin position="558"/>
        <end position="667"/>
    </location>
</feature>
<dbReference type="Gene3D" id="3.20.20.70">
    <property type="entry name" value="Aldolase class I"/>
    <property type="match status" value="2"/>
</dbReference>